<evidence type="ECO:0000259" key="1">
    <source>
        <dbReference type="Pfam" id="PF05523"/>
    </source>
</evidence>
<organism evidence="2 3">
    <name type="scientific">Hymenobacter canadensis</name>
    <dbReference type="NCBI Taxonomy" id="2999067"/>
    <lineage>
        <taxon>Bacteria</taxon>
        <taxon>Pseudomonadati</taxon>
        <taxon>Bacteroidota</taxon>
        <taxon>Cytophagia</taxon>
        <taxon>Cytophagales</taxon>
        <taxon>Hymenobacteraceae</taxon>
        <taxon>Hymenobacter</taxon>
    </lineage>
</organism>
<protein>
    <submittedName>
        <fullName evidence="2">FdtA/QdtA family cupin domain-containing protein</fullName>
    </submittedName>
</protein>
<gene>
    <name evidence="2" type="ORF">O3303_05060</name>
</gene>
<accession>A0ABY7LR84</accession>
<proteinExistence type="predicted"/>
<dbReference type="Gene3D" id="2.60.120.10">
    <property type="entry name" value="Jelly Rolls"/>
    <property type="match status" value="1"/>
</dbReference>
<dbReference type="InterPro" id="IPR008894">
    <property type="entry name" value="QdtA_cupin_dom"/>
</dbReference>
<dbReference type="EMBL" id="CP114767">
    <property type="protein sequence ID" value="WBA42933.1"/>
    <property type="molecule type" value="Genomic_DNA"/>
</dbReference>
<name>A0ABY7LR84_9BACT</name>
<dbReference type="RefSeq" id="WP_269560981.1">
    <property type="nucleotide sequence ID" value="NZ_CP114767.1"/>
</dbReference>
<dbReference type="Proteomes" id="UP001211005">
    <property type="component" value="Chromosome"/>
</dbReference>
<evidence type="ECO:0000313" key="3">
    <source>
        <dbReference type="Proteomes" id="UP001211005"/>
    </source>
</evidence>
<dbReference type="InterPro" id="IPR011051">
    <property type="entry name" value="RmlC_Cupin_sf"/>
</dbReference>
<dbReference type="SUPFAM" id="SSF51182">
    <property type="entry name" value="RmlC-like cupins"/>
    <property type="match status" value="1"/>
</dbReference>
<dbReference type="InterPro" id="IPR014710">
    <property type="entry name" value="RmlC-like_jellyroll"/>
</dbReference>
<keyword evidence="3" id="KW-1185">Reference proteome</keyword>
<sequence length="149" mass="16438">MPPPPAVYSVPCLLPLPRTGSADTGFTVAVASDGVLPFTVARSYWIYHTPSQVQRGHHAHHTLQQLLVAVSGRLEITLETTTGQQQHFVLDRPDVGLYLPGLYWRTVRFQQQAVLLCLVSEPYSEASYIRDYAAFRALAPAGSPTAHRV</sequence>
<dbReference type="Pfam" id="PF05523">
    <property type="entry name" value="FdtA"/>
    <property type="match status" value="1"/>
</dbReference>
<feature type="domain" description="Sugar 3,4-ketoisomerase QdtA cupin" evidence="1">
    <location>
        <begin position="25"/>
        <end position="137"/>
    </location>
</feature>
<evidence type="ECO:0000313" key="2">
    <source>
        <dbReference type="EMBL" id="WBA42933.1"/>
    </source>
</evidence>
<reference evidence="2 3" key="1">
    <citation type="submission" date="2022-12" db="EMBL/GenBank/DDBJ databases">
        <title>Hymenobacter canadensis sp. nov. isolated from lake water of the Cambridge Bay, Canada.</title>
        <authorList>
            <person name="Kim W.H."/>
            <person name="Lee Y.M."/>
        </authorList>
    </citation>
    <scope>NUCLEOTIDE SEQUENCE [LARGE SCALE GENOMIC DNA]</scope>
    <source>
        <strain evidence="2 3">PAMC 29467</strain>
    </source>
</reference>
<dbReference type="CDD" id="cd20292">
    <property type="entry name" value="cupin_QdtA-like"/>
    <property type="match status" value="1"/>
</dbReference>